<dbReference type="AlphaFoldDB" id="A0A1J1IKW9"/>
<gene>
    <name evidence="1" type="ORF">CLUMA_CG012412</name>
</gene>
<proteinExistence type="predicted"/>
<evidence type="ECO:0000313" key="2">
    <source>
        <dbReference type="Proteomes" id="UP000183832"/>
    </source>
</evidence>
<evidence type="ECO:0000313" key="1">
    <source>
        <dbReference type="EMBL" id="CRK99097.1"/>
    </source>
</evidence>
<dbReference type="EMBL" id="CVRI01000048">
    <property type="protein sequence ID" value="CRK99097.1"/>
    <property type="molecule type" value="Genomic_DNA"/>
</dbReference>
<accession>A0A1J1IKW9</accession>
<reference evidence="1 2" key="1">
    <citation type="submission" date="2015-04" db="EMBL/GenBank/DDBJ databases">
        <authorList>
            <person name="Syromyatnikov M.Y."/>
            <person name="Popov V.N."/>
        </authorList>
    </citation>
    <scope>NUCLEOTIDE SEQUENCE [LARGE SCALE GENOMIC DNA]</scope>
</reference>
<dbReference type="Proteomes" id="UP000183832">
    <property type="component" value="Unassembled WGS sequence"/>
</dbReference>
<sequence length="82" mass="9118">MFFAFQRLSECFPNFSSSLVATNDSIAKVERAAWIARCLMSVCGGEKKRSSLGEGDFGESFIKNDPVQTLRNFSTSEDIGQR</sequence>
<protein>
    <submittedName>
        <fullName evidence="1">CLUMA_CG012412, isoform A</fullName>
    </submittedName>
</protein>
<name>A0A1J1IKW9_9DIPT</name>
<keyword evidence="2" id="KW-1185">Reference proteome</keyword>
<organism evidence="1 2">
    <name type="scientific">Clunio marinus</name>
    <dbReference type="NCBI Taxonomy" id="568069"/>
    <lineage>
        <taxon>Eukaryota</taxon>
        <taxon>Metazoa</taxon>
        <taxon>Ecdysozoa</taxon>
        <taxon>Arthropoda</taxon>
        <taxon>Hexapoda</taxon>
        <taxon>Insecta</taxon>
        <taxon>Pterygota</taxon>
        <taxon>Neoptera</taxon>
        <taxon>Endopterygota</taxon>
        <taxon>Diptera</taxon>
        <taxon>Nematocera</taxon>
        <taxon>Chironomoidea</taxon>
        <taxon>Chironomidae</taxon>
        <taxon>Clunio</taxon>
    </lineage>
</organism>